<accession>A0ABU4HXA4</accession>
<keyword evidence="1" id="KW-1133">Transmembrane helix</keyword>
<dbReference type="EMBL" id="JAWSTH010000090">
    <property type="protein sequence ID" value="MDW5597494.1"/>
    <property type="molecule type" value="Genomic_DNA"/>
</dbReference>
<organism evidence="2 3">
    <name type="scientific">Conexibacter stalactiti</name>
    <dbReference type="NCBI Taxonomy" id="1940611"/>
    <lineage>
        <taxon>Bacteria</taxon>
        <taxon>Bacillati</taxon>
        <taxon>Actinomycetota</taxon>
        <taxon>Thermoleophilia</taxon>
        <taxon>Solirubrobacterales</taxon>
        <taxon>Conexibacteraceae</taxon>
        <taxon>Conexibacter</taxon>
    </lineage>
</organism>
<reference evidence="3" key="1">
    <citation type="submission" date="2023-07" db="EMBL/GenBank/DDBJ databases">
        <title>Conexibacter stalactiti sp. nov., isolated from stalactites in a lava cave and emended description of the genus Conexibacter.</title>
        <authorList>
            <person name="Lee S.D."/>
        </authorList>
    </citation>
    <scope>NUCLEOTIDE SEQUENCE [LARGE SCALE GENOMIC DNA]</scope>
    <source>
        <strain evidence="3">KCTC 39840</strain>
    </source>
</reference>
<dbReference type="Pfam" id="PF10776">
    <property type="entry name" value="DUF2600"/>
    <property type="match status" value="1"/>
</dbReference>
<evidence type="ECO:0000313" key="2">
    <source>
        <dbReference type="EMBL" id="MDW5597494.1"/>
    </source>
</evidence>
<proteinExistence type="predicted"/>
<dbReference type="RefSeq" id="WP_318599958.1">
    <property type="nucleotide sequence ID" value="NZ_JAWSTH010000090.1"/>
</dbReference>
<name>A0ABU4HXA4_9ACTN</name>
<reference evidence="2 3" key="2">
    <citation type="submission" date="2023-10" db="EMBL/GenBank/DDBJ databases">
        <authorList>
            <person name="Han X.F."/>
        </authorList>
    </citation>
    <scope>NUCLEOTIDE SEQUENCE [LARGE SCALE GENOMIC DNA]</scope>
    <source>
        <strain evidence="2 3">KCTC 39840</strain>
    </source>
</reference>
<keyword evidence="3" id="KW-1185">Reference proteome</keyword>
<sequence length="397" mass="43843">MTIARRSRPQRLRPLAAFPAAASSYWFGIFPLVGGELRRWRQLADAIPEPALRRHAVEKLTEEHVTAEGAAAFAILAPRRRRAALVRAVVAFEVMYDYLDGVTEAHPTLANNRSLHRALRAAVDARAPLSEDLYRHHPHRDDGGYLVQLVLACRRGLAAAPAAARVTEALVVATERAAEAQSLNHAGRGDDHRALAAWARASVGDDQPDLRWFEFAASASSPLGIFALCAAATLERTGPAEVAATASAYFPWVAALNYLSESLVDRADDLRTGNHSYVGRYDSERELGARLGEIARRSVRELSALPCSSRHLLLLAGMVALNLTHERARDAGARDAAEAIRTAIGPAVEPFLLMLRMRRAARRLRATWRAAVRRCSRAAAGRRWRARRRRWYAGDRR</sequence>
<protein>
    <submittedName>
        <fullName evidence="2">DUF2600 family protein</fullName>
    </submittedName>
</protein>
<keyword evidence="1" id="KW-0812">Transmembrane</keyword>
<evidence type="ECO:0000256" key="1">
    <source>
        <dbReference type="SAM" id="Phobius"/>
    </source>
</evidence>
<evidence type="ECO:0000313" key="3">
    <source>
        <dbReference type="Proteomes" id="UP001284601"/>
    </source>
</evidence>
<gene>
    <name evidence="2" type="ORF">R7226_24305</name>
</gene>
<comment type="caution">
    <text evidence="2">The sequence shown here is derived from an EMBL/GenBank/DDBJ whole genome shotgun (WGS) entry which is preliminary data.</text>
</comment>
<keyword evidence="1" id="KW-0472">Membrane</keyword>
<feature type="transmembrane region" description="Helical" evidence="1">
    <location>
        <begin position="12"/>
        <end position="33"/>
    </location>
</feature>
<dbReference type="Proteomes" id="UP001284601">
    <property type="component" value="Unassembled WGS sequence"/>
</dbReference>
<dbReference type="InterPro" id="IPR019712">
    <property type="entry name" value="YtpB-like"/>
</dbReference>